<dbReference type="FunFam" id="2.60.40.10:FF:000139">
    <property type="entry name" value="Protein kinase AMP-activated non-catalytic subunit beta 1"/>
    <property type="match status" value="1"/>
</dbReference>
<evidence type="ECO:0000313" key="10">
    <source>
        <dbReference type="EMBL" id="CEK90369.1"/>
    </source>
</evidence>
<dbReference type="EMBL" id="HACG01043504">
    <property type="protein sequence ID" value="CEK90369.1"/>
    <property type="molecule type" value="Transcribed_RNA"/>
</dbReference>
<evidence type="ECO:0000256" key="8">
    <source>
        <dbReference type="SAM" id="MobiDB-lite"/>
    </source>
</evidence>
<evidence type="ECO:0000256" key="3">
    <source>
        <dbReference type="ARBA" id="ARBA00022553"/>
    </source>
</evidence>
<evidence type="ECO:0000256" key="7">
    <source>
        <dbReference type="ARBA" id="ARBA00040010"/>
    </source>
</evidence>
<dbReference type="InterPro" id="IPR037256">
    <property type="entry name" value="ASC_dom_sf"/>
</dbReference>
<accession>A0A0B7BAI2</accession>
<evidence type="ECO:0000256" key="6">
    <source>
        <dbReference type="ARBA" id="ARBA00025180"/>
    </source>
</evidence>
<name>A0A0B7BAI2_9EUPU</name>
<feature type="region of interest" description="Disordered" evidence="8">
    <location>
        <begin position="1"/>
        <end position="26"/>
    </location>
</feature>
<dbReference type="SUPFAM" id="SSF160219">
    <property type="entry name" value="AMPKBI-like"/>
    <property type="match status" value="1"/>
</dbReference>
<dbReference type="GO" id="GO:0006631">
    <property type="term" value="P:fatty acid metabolic process"/>
    <property type="evidence" value="ECO:0007669"/>
    <property type="project" value="UniProtKB-KW"/>
</dbReference>
<evidence type="ECO:0000256" key="2">
    <source>
        <dbReference type="ARBA" id="ARBA00022516"/>
    </source>
</evidence>
<dbReference type="Pfam" id="PF04739">
    <property type="entry name" value="AMPKBI"/>
    <property type="match status" value="1"/>
</dbReference>
<keyword evidence="4" id="KW-0276">Fatty acid metabolism</keyword>
<dbReference type="InterPro" id="IPR050827">
    <property type="entry name" value="CRP1_MDG1_kinase"/>
</dbReference>
<keyword evidence="2" id="KW-0444">Lipid biosynthesis</keyword>
<organism evidence="10">
    <name type="scientific">Arion vulgaris</name>
    <dbReference type="NCBI Taxonomy" id="1028688"/>
    <lineage>
        <taxon>Eukaryota</taxon>
        <taxon>Metazoa</taxon>
        <taxon>Spiralia</taxon>
        <taxon>Lophotrochozoa</taxon>
        <taxon>Mollusca</taxon>
        <taxon>Gastropoda</taxon>
        <taxon>Heterobranchia</taxon>
        <taxon>Euthyneura</taxon>
        <taxon>Panpulmonata</taxon>
        <taxon>Eupulmonata</taxon>
        <taxon>Stylommatophora</taxon>
        <taxon>Helicina</taxon>
        <taxon>Arionoidea</taxon>
        <taxon>Arionidae</taxon>
        <taxon>Arion</taxon>
    </lineage>
</organism>
<comment type="similarity">
    <text evidence="1">Belongs to the 5'-AMP-activated protein kinase beta subunit family.</text>
</comment>
<dbReference type="GO" id="GO:0005737">
    <property type="term" value="C:cytoplasm"/>
    <property type="evidence" value="ECO:0007669"/>
    <property type="project" value="TreeGrafter"/>
</dbReference>
<dbReference type="InterPro" id="IPR006828">
    <property type="entry name" value="ASC_dom"/>
</dbReference>
<dbReference type="PANTHER" id="PTHR10343:SF84">
    <property type="entry name" value="5'-AMP-ACTIVATED PROTEIN KINASE SUBUNIT BETA-1"/>
    <property type="match status" value="1"/>
</dbReference>
<reference evidence="10" key="1">
    <citation type="submission" date="2014-12" db="EMBL/GenBank/DDBJ databases">
        <title>Insight into the proteome of Arion vulgaris.</title>
        <authorList>
            <person name="Aradska J."/>
            <person name="Bulat T."/>
            <person name="Smidak R."/>
            <person name="Sarate P."/>
            <person name="Gangsoo J."/>
            <person name="Sialana F."/>
            <person name="Bilban M."/>
            <person name="Lubec G."/>
        </authorList>
    </citation>
    <scope>NUCLEOTIDE SEQUENCE</scope>
    <source>
        <tissue evidence="10">Skin</tissue>
    </source>
</reference>
<feature type="domain" description="Association with the SNF1 complex (ASC)" evidence="9">
    <location>
        <begin position="166"/>
        <end position="254"/>
    </location>
</feature>
<proteinExistence type="inferred from homology"/>
<dbReference type="SUPFAM" id="SSF81296">
    <property type="entry name" value="E set domains"/>
    <property type="match status" value="1"/>
</dbReference>
<sequence>MGNTGSGSKHRHASGEDTAPTLTASGYTTDSGDLSVFGEAVAHYKRQRARNSSQQLSDGATNQLLPTVFRWQGGGKEVFVTGSFNNWKTKIPMAKSQTDFFTIVDLPEGEHQYKFLVDGQWLTHLTDPVANSEIGTKNSIMTVKRSDFDAFEALAIDSEAAKIKKGDTTARYGQIIPPRNEATDGNPPSLPPQLLEVILNKDTPAHVEPSHLPEPNHVMLNHLYALSIRDSVMVLSATHRFRKKFVTTLLYKPI</sequence>
<dbReference type="InterPro" id="IPR013783">
    <property type="entry name" value="Ig-like_fold"/>
</dbReference>
<dbReference type="InterPro" id="IPR032640">
    <property type="entry name" value="AMPK1_CBM"/>
</dbReference>
<evidence type="ECO:0000256" key="1">
    <source>
        <dbReference type="ARBA" id="ARBA00010926"/>
    </source>
</evidence>
<dbReference type="CDD" id="cd02859">
    <property type="entry name" value="E_set_AMPKbeta_like_N"/>
    <property type="match status" value="1"/>
</dbReference>
<dbReference type="Gene3D" id="2.60.40.10">
    <property type="entry name" value="Immunoglobulins"/>
    <property type="match status" value="1"/>
</dbReference>
<evidence type="ECO:0000256" key="4">
    <source>
        <dbReference type="ARBA" id="ARBA00022832"/>
    </source>
</evidence>
<dbReference type="GO" id="GO:0007165">
    <property type="term" value="P:signal transduction"/>
    <property type="evidence" value="ECO:0007669"/>
    <property type="project" value="TreeGrafter"/>
</dbReference>
<protein>
    <recommendedName>
        <fullName evidence="7">5'-AMP-activated protein kinase subunit beta-1</fullName>
    </recommendedName>
</protein>
<dbReference type="GO" id="GO:0031588">
    <property type="term" value="C:nucleotide-activated protein kinase complex"/>
    <property type="evidence" value="ECO:0007669"/>
    <property type="project" value="TreeGrafter"/>
</dbReference>
<dbReference type="AlphaFoldDB" id="A0A0B7BAI2"/>
<dbReference type="GO" id="GO:0019901">
    <property type="term" value="F:protein kinase binding"/>
    <property type="evidence" value="ECO:0007669"/>
    <property type="project" value="TreeGrafter"/>
</dbReference>
<dbReference type="Pfam" id="PF16561">
    <property type="entry name" value="AMPK1_CBM"/>
    <property type="match status" value="1"/>
</dbReference>
<comment type="function">
    <text evidence="6">Non-catalytic subunit of AMP-activated protein kinase (AMPK), an energy sensor protein kinase that plays a key role in regulating cellular energy metabolism. In response to reduction of intracellular ATP levels, AMPK activates energy-producing pathways and inhibits energy-consuming processes: inhibits protein, carbohydrate and lipid biosynthesis, as well as cell growth and proliferation. AMPK acts via direct phosphorylation of metabolic enzymes, and by longer-term effects via phosphorylation of transcription regulators. Also acts as a regulator of cellular polarity by remodeling the actin cytoskeleton; probably by indirectly activating myosin. Beta non-catalytic subunit acts as a scaffold on which the AMPK complex assembles, via its C-terminus that bridges alpha (PRKAA1 or PRKAA2) and gamma subunits (PRKAG1, PRKAG2 or PRKAG3).</text>
</comment>
<dbReference type="SMART" id="SM01010">
    <property type="entry name" value="AMPKBI"/>
    <property type="match status" value="1"/>
</dbReference>
<dbReference type="GO" id="GO:0005634">
    <property type="term" value="C:nucleus"/>
    <property type="evidence" value="ECO:0007669"/>
    <property type="project" value="TreeGrafter"/>
</dbReference>
<evidence type="ECO:0000259" key="9">
    <source>
        <dbReference type="SMART" id="SM01010"/>
    </source>
</evidence>
<keyword evidence="5" id="KW-0443">Lipid metabolism</keyword>
<dbReference type="InterPro" id="IPR014756">
    <property type="entry name" value="Ig_E-set"/>
</dbReference>
<evidence type="ECO:0000256" key="5">
    <source>
        <dbReference type="ARBA" id="ARBA00023098"/>
    </source>
</evidence>
<dbReference type="Gene3D" id="6.20.250.60">
    <property type="match status" value="1"/>
</dbReference>
<keyword evidence="3" id="KW-0597">Phosphoprotein</keyword>
<gene>
    <name evidence="10" type="primary">ORF176439</name>
</gene>
<dbReference type="PANTHER" id="PTHR10343">
    <property type="entry name" value="5'-AMP-ACTIVATED PROTEIN KINASE , BETA SUBUNIT"/>
    <property type="match status" value="1"/>
</dbReference>